<name>A0ABN8HRG2_9NEOP</name>
<protein>
    <submittedName>
        <fullName evidence="1">Uncharacterized protein</fullName>
    </submittedName>
</protein>
<reference evidence="1" key="1">
    <citation type="submission" date="2022-03" db="EMBL/GenBank/DDBJ databases">
        <authorList>
            <person name="Martin H S."/>
        </authorList>
    </citation>
    <scope>NUCLEOTIDE SEQUENCE</scope>
</reference>
<feature type="non-terminal residue" evidence="1">
    <location>
        <position position="1"/>
    </location>
</feature>
<organism evidence="1 2">
    <name type="scientific">Iphiclides podalirius</name>
    <name type="common">scarce swallowtail</name>
    <dbReference type="NCBI Taxonomy" id="110791"/>
    <lineage>
        <taxon>Eukaryota</taxon>
        <taxon>Metazoa</taxon>
        <taxon>Ecdysozoa</taxon>
        <taxon>Arthropoda</taxon>
        <taxon>Hexapoda</taxon>
        <taxon>Insecta</taxon>
        <taxon>Pterygota</taxon>
        <taxon>Neoptera</taxon>
        <taxon>Endopterygota</taxon>
        <taxon>Lepidoptera</taxon>
        <taxon>Glossata</taxon>
        <taxon>Ditrysia</taxon>
        <taxon>Papilionoidea</taxon>
        <taxon>Papilionidae</taxon>
        <taxon>Papilioninae</taxon>
        <taxon>Iphiclides</taxon>
    </lineage>
</organism>
<keyword evidence="2" id="KW-1185">Reference proteome</keyword>
<evidence type="ECO:0000313" key="2">
    <source>
        <dbReference type="Proteomes" id="UP000837857"/>
    </source>
</evidence>
<evidence type="ECO:0000313" key="1">
    <source>
        <dbReference type="EMBL" id="CAH2036938.1"/>
    </source>
</evidence>
<dbReference type="Proteomes" id="UP000837857">
    <property type="component" value="Chromosome 10"/>
</dbReference>
<accession>A0ABN8HRG2</accession>
<proteinExistence type="predicted"/>
<sequence length="96" mass="10909">MTRSNYYNALYVTRDAAKKYAERYKTICALNDCNLDDSLLDSLILDVTKQNASYTTPIYRTVDVLQNKMATWKSERGTRRGPNENLVAPEAIKGVV</sequence>
<gene>
    <name evidence="1" type="ORF">IPOD504_LOCUS944</name>
</gene>
<dbReference type="EMBL" id="OW152822">
    <property type="protein sequence ID" value="CAH2036938.1"/>
    <property type="molecule type" value="Genomic_DNA"/>
</dbReference>